<keyword evidence="5 7" id="KW-1133">Transmembrane helix</keyword>
<dbReference type="GO" id="GO:0055085">
    <property type="term" value="P:transmembrane transport"/>
    <property type="evidence" value="ECO:0007669"/>
    <property type="project" value="InterPro"/>
</dbReference>
<dbReference type="Proteomes" id="UP001153387">
    <property type="component" value="Unassembled WGS sequence"/>
</dbReference>
<comment type="subcellular location">
    <subcellularLocation>
        <location evidence="1 7">Cell membrane</location>
        <topology evidence="1 7">Multi-pass membrane protein</topology>
    </subcellularLocation>
</comment>
<feature type="transmembrane region" description="Helical" evidence="7">
    <location>
        <begin position="266"/>
        <end position="290"/>
    </location>
</feature>
<dbReference type="RefSeq" id="WP_277566424.1">
    <property type="nucleotide sequence ID" value="NZ_JAPDHZ010000003.1"/>
</dbReference>
<feature type="domain" description="ABC transmembrane type-1" evidence="8">
    <location>
        <begin position="73"/>
        <end position="285"/>
    </location>
</feature>
<comment type="similarity">
    <text evidence="7">Belongs to the binding-protein-dependent transport system permease family.</text>
</comment>
<feature type="transmembrane region" description="Helical" evidence="7">
    <location>
        <begin position="206"/>
        <end position="226"/>
    </location>
</feature>
<keyword evidence="6 7" id="KW-0472">Membrane</keyword>
<dbReference type="InterPro" id="IPR000515">
    <property type="entry name" value="MetI-like"/>
</dbReference>
<dbReference type="Pfam" id="PF00528">
    <property type="entry name" value="BPD_transp_1"/>
    <property type="match status" value="1"/>
</dbReference>
<sequence length="318" mass="36078">MRALRKHKYIYLMMLPVMVYFIVFYYVPMAGLALAFKDYTLKYGLIGNLFETPFVGFKHFEAFFSSVAFKQVLTNTILLSLYGIIFSFPAPIILALLLNELRVKWFKNTVQSITYMPHFISLVVISGIIIDLTSLNGLINTIIGALGGQKITFLLEPAYFRTIFVASEVWQQVGWSSIIYLAAIAGIDSEMYEAAVMDGAGRWRKIVSITLPSLLPTIMVLLILRIGQMLNIGVEKIILLYQPMTYETADVISSYVFRQGILNLQISYTTAVGLFNSAINFALLVCANWLSKKNDAEQLVVRRTIRNGCETFARRYRF</sequence>
<dbReference type="PROSITE" id="PS50928">
    <property type="entry name" value="ABC_TM1"/>
    <property type="match status" value="1"/>
</dbReference>
<accession>A0A9X4QNC7</accession>
<evidence type="ECO:0000256" key="5">
    <source>
        <dbReference type="ARBA" id="ARBA00022989"/>
    </source>
</evidence>
<evidence type="ECO:0000256" key="2">
    <source>
        <dbReference type="ARBA" id="ARBA00022448"/>
    </source>
</evidence>
<proteinExistence type="inferred from homology"/>
<feature type="transmembrane region" description="Helical" evidence="7">
    <location>
        <begin position="119"/>
        <end position="143"/>
    </location>
</feature>
<feature type="transmembrane region" description="Helical" evidence="7">
    <location>
        <begin position="163"/>
        <end position="185"/>
    </location>
</feature>
<organism evidence="9 10">
    <name type="scientific">Cohnella ginsengisoli</name>
    <dbReference type="NCBI Taxonomy" id="425004"/>
    <lineage>
        <taxon>Bacteria</taxon>
        <taxon>Bacillati</taxon>
        <taxon>Bacillota</taxon>
        <taxon>Bacilli</taxon>
        <taxon>Bacillales</taxon>
        <taxon>Paenibacillaceae</taxon>
        <taxon>Cohnella</taxon>
    </lineage>
</organism>
<protein>
    <submittedName>
        <fullName evidence="9">ABC transporter permease subunit</fullName>
    </submittedName>
</protein>
<dbReference type="AlphaFoldDB" id="A0A9X4QNC7"/>
<dbReference type="Gene3D" id="1.10.3720.10">
    <property type="entry name" value="MetI-like"/>
    <property type="match status" value="1"/>
</dbReference>
<evidence type="ECO:0000313" key="10">
    <source>
        <dbReference type="Proteomes" id="UP001153387"/>
    </source>
</evidence>
<evidence type="ECO:0000256" key="7">
    <source>
        <dbReference type="RuleBase" id="RU363032"/>
    </source>
</evidence>
<keyword evidence="3" id="KW-1003">Cell membrane</keyword>
<evidence type="ECO:0000256" key="6">
    <source>
        <dbReference type="ARBA" id="ARBA00023136"/>
    </source>
</evidence>
<dbReference type="EMBL" id="JAPDHZ010000003">
    <property type="protein sequence ID" value="MDG0792648.1"/>
    <property type="molecule type" value="Genomic_DNA"/>
</dbReference>
<evidence type="ECO:0000313" key="9">
    <source>
        <dbReference type="EMBL" id="MDG0792648.1"/>
    </source>
</evidence>
<dbReference type="InterPro" id="IPR050809">
    <property type="entry name" value="UgpAE/MalFG_permease"/>
</dbReference>
<reference evidence="9 10" key="1">
    <citation type="submission" date="2022-10" db="EMBL/GenBank/DDBJ databases">
        <title>Comparative genomic analysis of Cohnella hashimotonis sp. nov., isolated from the International Space Station.</title>
        <authorList>
            <person name="Simpson A."/>
            <person name="Venkateswaran K."/>
        </authorList>
    </citation>
    <scope>NUCLEOTIDE SEQUENCE [LARGE SCALE GENOMIC DNA]</scope>
    <source>
        <strain evidence="9 10">DSM 18997</strain>
    </source>
</reference>
<keyword evidence="10" id="KW-1185">Reference proteome</keyword>
<feature type="transmembrane region" description="Helical" evidence="7">
    <location>
        <begin position="77"/>
        <end position="98"/>
    </location>
</feature>
<dbReference type="SUPFAM" id="SSF161098">
    <property type="entry name" value="MetI-like"/>
    <property type="match status" value="1"/>
</dbReference>
<comment type="caution">
    <text evidence="9">The sequence shown here is derived from an EMBL/GenBank/DDBJ whole genome shotgun (WGS) entry which is preliminary data.</text>
</comment>
<dbReference type="PANTHER" id="PTHR43227">
    <property type="entry name" value="BLL4140 PROTEIN"/>
    <property type="match status" value="1"/>
</dbReference>
<dbReference type="PANTHER" id="PTHR43227:SF11">
    <property type="entry name" value="BLL4140 PROTEIN"/>
    <property type="match status" value="1"/>
</dbReference>
<feature type="transmembrane region" description="Helical" evidence="7">
    <location>
        <begin position="9"/>
        <end position="27"/>
    </location>
</feature>
<evidence type="ECO:0000256" key="1">
    <source>
        <dbReference type="ARBA" id="ARBA00004651"/>
    </source>
</evidence>
<keyword evidence="4 7" id="KW-0812">Transmembrane</keyword>
<dbReference type="CDD" id="cd06261">
    <property type="entry name" value="TM_PBP2"/>
    <property type="match status" value="1"/>
</dbReference>
<evidence type="ECO:0000259" key="8">
    <source>
        <dbReference type="PROSITE" id="PS50928"/>
    </source>
</evidence>
<dbReference type="InterPro" id="IPR035906">
    <property type="entry name" value="MetI-like_sf"/>
</dbReference>
<name>A0A9X4QNC7_9BACL</name>
<evidence type="ECO:0000256" key="4">
    <source>
        <dbReference type="ARBA" id="ARBA00022692"/>
    </source>
</evidence>
<dbReference type="GO" id="GO:0005886">
    <property type="term" value="C:plasma membrane"/>
    <property type="evidence" value="ECO:0007669"/>
    <property type="project" value="UniProtKB-SubCell"/>
</dbReference>
<keyword evidence="2 7" id="KW-0813">Transport</keyword>
<gene>
    <name evidence="9" type="ORF">OMP38_18510</name>
</gene>
<evidence type="ECO:0000256" key="3">
    <source>
        <dbReference type="ARBA" id="ARBA00022475"/>
    </source>
</evidence>